<gene>
    <name evidence="1" type="ORF">M9458_034027</name>
    <name evidence="2" type="ORF">M9458_034033</name>
</gene>
<keyword evidence="3" id="KW-1185">Reference proteome</keyword>
<name>A0ABD0P6N4_CIRMR</name>
<dbReference type="EMBL" id="JAMKFB020000017">
    <property type="protein sequence ID" value="KAL0169437.1"/>
    <property type="molecule type" value="Genomic_DNA"/>
</dbReference>
<sequence length="81" mass="8635">VVVNLGLVYKVQHHCGVIFQFVAFVRRRKRTVPDILAAGGRYDHLILEFRGPAVSGSVPSAVGASIALDKICSAVAGMEEA</sequence>
<evidence type="ECO:0000313" key="2">
    <source>
        <dbReference type="EMBL" id="KAL0169437.1"/>
    </source>
</evidence>
<feature type="non-terminal residue" evidence="2">
    <location>
        <position position="1"/>
    </location>
</feature>
<comment type="caution">
    <text evidence="2">The sequence shown here is derived from an EMBL/GenBank/DDBJ whole genome shotgun (WGS) entry which is preliminary data.</text>
</comment>
<dbReference type="SUPFAM" id="SSF55681">
    <property type="entry name" value="Class II aaRS and biotin synthetases"/>
    <property type="match status" value="1"/>
</dbReference>
<dbReference type="Proteomes" id="UP001529510">
    <property type="component" value="Unassembled WGS sequence"/>
</dbReference>
<proteinExistence type="predicted"/>
<dbReference type="PANTHER" id="PTHR11476:SF7">
    <property type="entry name" value="HISTIDINE--TRNA LIGASE"/>
    <property type="match status" value="1"/>
</dbReference>
<dbReference type="InterPro" id="IPR045864">
    <property type="entry name" value="aa-tRNA-synth_II/BPL/LPL"/>
</dbReference>
<dbReference type="Gene3D" id="3.30.930.10">
    <property type="entry name" value="Bira Bifunctional Protein, Domain 2"/>
    <property type="match status" value="1"/>
</dbReference>
<reference evidence="2 3" key="1">
    <citation type="submission" date="2024-05" db="EMBL/GenBank/DDBJ databases">
        <title>Genome sequencing and assembly of Indian major carp, Cirrhinus mrigala (Hamilton, 1822).</title>
        <authorList>
            <person name="Mohindra V."/>
            <person name="Chowdhury L.M."/>
            <person name="Lal K."/>
            <person name="Jena J.K."/>
        </authorList>
    </citation>
    <scope>NUCLEOTIDE SEQUENCE [LARGE SCALE GENOMIC DNA]</scope>
    <source>
        <strain evidence="2">CM1030</strain>
        <tissue evidence="2">Blood</tissue>
    </source>
</reference>
<evidence type="ECO:0000313" key="1">
    <source>
        <dbReference type="EMBL" id="KAL0169431.1"/>
    </source>
</evidence>
<evidence type="ECO:0000313" key="3">
    <source>
        <dbReference type="Proteomes" id="UP001529510"/>
    </source>
</evidence>
<dbReference type="AlphaFoldDB" id="A0ABD0P6N4"/>
<accession>A0ABD0P6N4</accession>
<organism evidence="2 3">
    <name type="scientific">Cirrhinus mrigala</name>
    <name type="common">Mrigala</name>
    <dbReference type="NCBI Taxonomy" id="683832"/>
    <lineage>
        <taxon>Eukaryota</taxon>
        <taxon>Metazoa</taxon>
        <taxon>Chordata</taxon>
        <taxon>Craniata</taxon>
        <taxon>Vertebrata</taxon>
        <taxon>Euteleostomi</taxon>
        <taxon>Actinopterygii</taxon>
        <taxon>Neopterygii</taxon>
        <taxon>Teleostei</taxon>
        <taxon>Ostariophysi</taxon>
        <taxon>Cypriniformes</taxon>
        <taxon>Cyprinidae</taxon>
        <taxon>Labeoninae</taxon>
        <taxon>Labeonini</taxon>
        <taxon>Cirrhinus</taxon>
    </lineage>
</organism>
<dbReference type="PANTHER" id="PTHR11476">
    <property type="entry name" value="HISTIDYL-TRNA SYNTHETASE"/>
    <property type="match status" value="1"/>
</dbReference>
<dbReference type="EMBL" id="JAMKFB020000017">
    <property type="protein sequence ID" value="KAL0169431.1"/>
    <property type="molecule type" value="Genomic_DNA"/>
</dbReference>
<protein>
    <recommendedName>
        <fullName evidence="4">Homoserine dehydrogenase</fullName>
    </recommendedName>
</protein>
<evidence type="ECO:0008006" key="4">
    <source>
        <dbReference type="Google" id="ProtNLM"/>
    </source>
</evidence>
<feature type="non-terminal residue" evidence="2">
    <location>
        <position position="81"/>
    </location>
</feature>